<name>A0A7X4KLZ0_9BURK</name>
<sequence>MARQEINRAAEMAVFVDVVDAGGFSAAAQRLKMTPSAVSKLIARLEARLGTRLLHRSTRQVRATPEGAAFYSQCVRILEDMDSAEREAATTGVPRGRLRINCFVPFFMLYLLPILPEFLQRYPDITVDIASTDMVVDLLEDRTDIAIRAGSLKDSNLVARKLGEGRMAVLASPDYLARHGTPQTPDDLARHNLLGFNFRRQVPLWPFLDGKGGMLQLRPEGNALLGDGESMRHMALAGVGLVRLSRMHTKHDIAAGRLVPVLEDYNPADLEAVHAVFLGPGKQLPPRVRVMLDYLIEKIRLD</sequence>
<dbReference type="FunFam" id="1.10.10.10:FF:000001">
    <property type="entry name" value="LysR family transcriptional regulator"/>
    <property type="match status" value="1"/>
</dbReference>
<keyword evidence="3" id="KW-0238">DNA-binding</keyword>
<evidence type="ECO:0000313" key="7">
    <source>
        <dbReference type="Proteomes" id="UP000450676"/>
    </source>
</evidence>
<dbReference type="RefSeq" id="WP_161071918.1">
    <property type="nucleotide sequence ID" value="NZ_CP086370.1"/>
</dbReference>
<evidence type="ECO:0000256" key="4">
    <source>
        <dbReference type="ARBA" id="ARBA00023163"/>
    </source>
</evidence>
<evidence type="ECO:0000259" key="5">
    <source>
        <dbReference type="PROSITE" id="PS50931"/>
    </source>
</evidence>
<dbReference type="EMBL" id="WWCU01000008">
    <property type="protein sequence ID" value="MYN07558.1"/>
    <property type="molecule type" value="Genomic_DNA"/>
</dbReference>
<evidence type="ECO:0000256" key="1">
    <source>
        <dbReference type="ARBA" id="ARBA00009437"/>
    </source>
</evidence>
<reference evidence="6 7" key="1">
    <citation type="submission" date="2019-12" db="EMBL/GenBank/DDBJ databases">
        <title>Novel species isolated from a subtropical stream in China.</title>
        <authorList>
            <person name="Lu H."/>
        </authorList>
    </citation>
    <scope>NUCLEOTIDE SEQUENCE [LARGE SCALE GENOMIC DNA]</scope>
    <source>
        <strain evidence="6 7">FT127W</strain>
    </source>
</reference>
<dbReference type="GO" id="GO:0006351">
    <property type="term" value="P:DNA-templated transcription"/>
    <property type="evidence" value="ECO:0007669"/>
    <property type="project" value="TreeGrafter"/>
</dbReference>
<protein>
    <submittedName>
        <fullName evidence="6">LysR family transcriptional regulator</fullName>
    </submittedName>
</protein>
<proteinExistence type="inferred from homology"/>
<dbReference type="GO" id="GO:0003700">
    <property type="term" value="F:DNA-binding transcription factor activity"/>
    <property type="evidence" value="ECO:0007669"/>
    <property type="project" value="InterPro"/>
</dbReference>
<feature type="domain" description="HTH lysR-type" evidence="5">
    <location>
        <begin position="12"/>
        <end position="64"/>
    </location>
</feature>
<dbReference type="PANTHER" id="PTHR30537:SF71">
    <property type="entry name" value="TRANSCRIPTIONAL REGULATORY PROTEIN"/>
    <property type="match status" value="1"/>
</dbReference>
<dbReference type="InterPro" id="IPR036388">
    <property type="entry name" value="WH-like_DNA-bd_sf"/>
</dbReference>
<dbReference type="InterPro" id="IPR058163">
    <property type="entry name" value="LysR-type_TF_proteobact-type"/>
</dbReference>
<comment type="similarity">
    <text evidence="1">Belongs to the LysR transcriptional regulatory family.</text>
</comment>
<dbReference type="PANTHER" id="PTHR30537">
    <property type="entry name" value="HTH-TYPE TRANSCRIPTIONAL REGULATOR"/>
    <property type="match status" value="1"/>
</dbReference>
<dbReference type="SUPFAM" id="SSF53850">
    <property type="entry name" value="Periplasmic binding protein-like II"/>
    <property type="match status" value="1"/>
</dbReference>
<dbReference type="Proteomes" id="UP000450676">
    <property type="component" value="Unassembled WGS sequence"/>
</dbReference>
<dbReference type="Gene3D" id="3.40.190.290">
    <property type="match status" value="1"/>
</dbReference>
<dbReference type="GO" id="GO:0043565">
    <property type="term" value="F:sequence-specific DNA binding"/>
    <property type="evidence" value="ECO:0007669"/>
    <property type="project" value="TreeGrafter"/>
</dbReference>
<evidence type="ECO:0000256" key="3">
    <source>
        <dbReference type="ARBA" id="ARBA00023125"/>
    </source>
</evidence>
<accession>A0A7X4KLZ0</accession>
<keyword evidence="2" id="KW-0805">Transcription regulation</keyword>
<dbReference type="InterPro" id="IPR036390">
    <property type="entry name" value="WH_DNA-bd_sf"/>
</dbReference>
<organism evidence="6 7">
    <name type="scientific">Pseudoduganella aquatica</name>
    <dbReference type="NCBI Taxonomy" id="2660641"/>
    <lineage>
        <taxon>Bacteria</taxon>
        <taxon>Pseudomonadati</taxon>
        <taxon>Pseudomonadota</taxon>
        <taxon>Betaproteobacteria</taxon>
        <taxon>Burkholderiales</taxon>
        <taxon>Oxalobacteraceae</taxon>
        <taxon>Telluria group</taxon>
        <taxon>Pseudoduganella</taxon>
    </lineage>
</organism>
<keyword evidence="7" id="KW-1185">Reference proteome</keyword>
<keyword evidence="4" id="KW-0804">Transcription</keyword>
<dbReference type="Pfam" id="PF03466">
    <property type="entry name" value="LysR_substrate"/>
    <property type="match status" value="1"/>
</dbReference>
<evidence type="ECO:0000256" key="2">
    <source>
        <dbReference type="ARBA" id="ARBA00023015"/>
    </source>
</evidence>
<dbReference type="PROSITE" id="PS50931">
    <property type="entry name" value="HTH_LYSR"/>
    <property type="match status" value="1"/>
</dbReference>
<dbReference type="Pfam" id="PF00126">
    <property type="entry name" value="HTH_1"/>
    <property type="match status" value="1"/>
</dbReference>
<evidence type="ECO:0000313" key="6">
    <source>
        <dbReference type="EMBL" id="MYN07558.1"/>
    </source>
</evidence>
<dbReference type="AlphaFoldDB" id="A0A7X4KLZ0"/>
<dbReference type="InterPro" id="IPR005119">
    <property type="entry name" value="LysR_subst-bd"/>
</dbReference>
<dbReference type="Gene3D" id="1.10.10.10">
    <property type="entry name" value="Winged helix-like DNA-binding domain superfamily/Winged helix DNA-binding domain"/>
    <property type="match status" value="1"/>
</dbReference>
<comment type="caution">
    <text evidence="6">The sequence shown here is derived from an EMBL/GenBank/DDBJ whole genome shotgun (WGS) entry which is preliminary data.</text>
</comment>
<gene>
    <name evidence="6" type="ORF">GTP77_09405</name>
</gene>
<dbReference type="InterPro" id="IPR000847">
    <property type="entry name" value="LysR_HTH_N"/>
</dbReference>
<dbReference type="SUPFAM" id="SSF46785">
    <property type="entry name" value="Winged helix' DNA-binding domain"/>
    <property type="match status" value="1"/>
</dbReference>